<evidence type="ECO:0000256" key="13">
    <source>
        <dbReference type="ARBA" id="ARBA00023211"/>
    </source>
</evidence>
<keyword evidence="9 14" id="KW-0540">Nuclease</keyword>
<feature type="binding site" evidence="14 15">
    <location>
        <position position="25"/>
    </location>
    <ligand>
        <name>a divalent metal cation</name>
        <dbReference type="ChEBI" id="CHEBI:60240"/>
    </ligand>
</feature>
<evidence type="ECO:0000256" key="5">
    <source>
        <dbReference type="ARBA" id="ARBA00007383"/>
    </source>
</evidence>
<evidence type="ECO:0000256" key="1">
    <source>
        <dbReference type="ARBA" id="ARBA00000077"/>
    </source>
</evidence>
<evidence type="ECO:0000256" key="12">
    <source>
        <dbReference type="ARBA" id="ARBA00022801"/>
    </source>
</evidence>
<comment type="cofactor">
    <cofactor evidence="14 15">
        <name>Mn(2+)</name>
        <dbReference type="ChEBI" id="CHEBI:29035"/>
    </cofactor>
    <cofactor evidence="14 15">
        <name>Mg(2+)</name>
        <dbReference type="ChEBI" id="CHEBI:18420"/>
    </cofactor>
    <text evidence="14 15">Manganese or magnesium. Binds 1 divalent metal ion per monomer in the absence of substrate. May bind a second metal ion after substrate binding.</text>
</comment>
<sequence>MIDRKQFDDNLKEEHKVKIISGSDEVGRGCIAGPLVVASVILKDDYFNAKIKDSKLLSQKLREQLFDEIIQNCLCYEIEIISANQVDELNPLQASLLGFKNSIKKLKIKPELALIDGNKNIDLKDYNSICIVKGDDKSFSISCASILAKVTRDRILDELSLKYGMYGFEKHKGYGTKMHLQALQQYGVIDSVHRKSYKPVIKVLNNSN</sequence>
<dbReference type="PROSITE" id="PS51975">
    <property type="entry name" value="RNASE_H_2"/>
    <property type="match status" value="1"/>
</dbReference>
<gene>
    <name evidence="14" type="primary">rnhB</name>
    <name evidence="18" type="ORF">J2Z63_000693</name>
</gene>
<evidence type="ECO:0000313" key="18">
    <source>
        <dbReference type="EMBL" id="MDQ0568045.1"/>
    </source>
</evidence>
<evidence type="ECO:0000256" key="4">
    <source>
        <dbReference type="ARBA" id="ARBA00004496"/>
    </source>
</evidence>
<evidence type="ECO:0000256" key="6">
    <source>
        <dbReference type="ARBA" id="ARBA00012180"/>
    </source>
</evidence>
<dbReference type="InterPro" id="IPR022898">
    <property type="entry name" value="RNase_HII"/>
</dbReference>
<comment type="cofactor">
    <cofactor evidence="2">
        <name>Mg(2+)</name>
        <dbReference type="ChEBI" id="CHEBI:18420"/>
    </cofactor>
</comment>
<dbReference type="Proteomes" id="UP001236620">
    <property type="component" value="Unassembled WGS sequence"/>
</dbReference>
<protein>
    <recommendedName>
        <fullName evidence="7 14">Ribonuclease HII</fullName>
        <shortName evidence="14">RNase HII</shortName>
        <ecNumber evidence="6 14">3.1.26.4</ecNumber>
    </recommendedName>
</protein>
<dbReference type="EC" id="3.1.26.4" evidence="6 14"/>
<evidence type="ECO:0000256" key="9">
    <source>
        <dbReference type="ARBA" id="ARBA00022722"/>
    </source>
</evidence>
<name>A0ABU0NF23_9MOLU</name>
<dbReference type="InterPro" id="IPR001352">
    <property type="entry name" value="RNase_HII/HIII"/>
</dbReference>
<dbReference type="GO" id="GO:0004523">
    <property type="term" value="F:RNA-DNA hybrid ribonuclease activity"/>
    <property type="evidence" value="ECO:0007669"/>
    <property type="project" value="UniProtKB-EC"/>
</dbReference>
<proteinExistence type="inferred from homology"/>
<evidence type="ECO:0000256" key="15">
    <source>
        <dbReference type="PROSITE-ProRule" id="PRU01319"/>
    </source>
</evidence>
<evidence type="ECO:0000259" key="17">
    <source>
        <dbReference type="PROSITE" id="PS51975"/>
    </source>
</evidence>
<keyword evidence="10 14" id="KW-0479">Metal-binding</keyword>
<dbReference type="InterPro" id="IPR024567">
    <property type="entry name" value="RNase_HII/HIII_dom"/>
</dbReference>
<dbReference type="SUPFAM" id="SSF53098">
    <property type="entry name" value="Ribonuclease H-like"/>
    <property type="match status" value="1"/>
</dbReference>
<feature type="binding site" evidence="14 15">
    <location>
        <position position="24"/>
    </location>
    <ligand>
        <name>a divalent metal cation</name>
        <dbReference type="ChEBI" id="CHEBI:60240"/>
    </ligand>
</feature>
<keyword evidence="11 14" id="KW-0255">Endonuclease</keyword>
<comment type="similarity">
    <text evidence="5 14 16">Belongs to the RNase HII family.</text>
</comment>
<reference evidence="18" key="1">
    <citation type="submission" date="2023-07" db="EMBL/GenBank/DDBJ databases">
        <title>Genomic Encyclopedia of Type Strains, Phase IV (KMG-IV): sequencing the most valuable type-strain genomes for metagenomic binning, comparative biology and taxonomic classification.</title>
        <authorList>
            <person name="Goeker M."/>
        </authorList>
    </citation>
    <scope>NUCLEOTIDE SEQUENCE [LARGE SCALE GENOMIC DNA]</scope>
    <source>
        <strain evidence="18">DSM 22019</strain>
    </source>
</reference>
<accession>A0ABU0NF23</accession>
<dbReference type="EMBL" id="JAUSWP010000007">
    <property type="protein sequence ID" value="MDQ0568045.1"/>
    <property type="molecule type" value="Genomic_DNA"/>
</dbReference>
<keyword evidence="13 14" id="KW-0464">Manganese</keyword>
<dbReference type="InterPro" id="IPR012337">
    <property type="entry name" value="RNaseH-like_sf"/>
</dbReference>
<evidence type="ECO:0000256" key="16">
    <source>
        <dbReference type="RuleBase" id="RU003515"/>
    </source>
</evidence>
<dbReference type="PANTHER" id="PTHR10954:SF18">
    <property type="entry name" value="RIBONUCLEASE HII"/>
    <property type="match status" value="1"/>
</dbReference>
<dbReference type="NCBIfam" id="NF000595">
    <property type="entry name" value="PRK00015.1-3"/>
    <property type="match status" value="1"/>
</dbReference>
<dbReference type="CDD" id="cd07182">
    <property type="entry name" value="RNase_HII_bacteria_HII_like"/>
    <property type="match status" value="1"/>
</dbReference>
<dbReference type="Gene3D" id="3.30.420.10">
    <property type="entry name" value="Ribonuclease H-like superfamily/Ribonuclease H"/>
    <property type="match status" value="1"/>
</dbReference>
<comment type="subcellular location">
    <subcellularLocation>
        <location evidence="4 14">Cytoplasm</location>
    </subcellularLocation>
</comment>
<keyword evidence="8 14" id="KW-0963">Cytoplasm</keyword>
<comment type="catalytic activity">
    <reaction evidence="1 14 15 16">
        <text>Endonucleolytic cleavage to 5'-phosphomonoester.</text>
        <dbReference type="EC" id="3.1.26.4"/>
    </reaction>
</comment>
<evidence type="ECO:0000256" key="10">
    <source>
        <dbReference type="ARBA" id="ARBA00022723"/>
    </source>
</evidence>
<evidence type="ECO:0000256" key="2">
    <source>
        <dbReference type="ARBA" id="ARBA00001946"/>
    </source>
</evidence>
<dbReference type="RefSeq" id="WP_307445364.1">
    <property type="nucleotide sequence ID" value="NZ_JAUSWP010000007.1"/>
</dbReference>
<feature type="domain" description="RNase H type-2" evidence="17">
    <location>
        <begin position="18"/>
        <end position="208"/>
    </location>
</feature>
<evidence type="ECO:0000256" key="11">
    <source>
        <dbReference type="ARBA" id="ARBA00022759"/>
    </source>
</evidence>
<evidence type="ECO:0000256" key="14">
    <source>
        <dbReference type="HAMAP-Rule" id="MF_00052"/>
    </source>
</evidence>
<evidence type="ECO:0000256" key="3">
    <source>
        <dbReference type="ARBA" id="ARBA00004065"/>
    </source>
</evidence>
<evidence type="ECO:0000313" key="19">
    <source>
        <dbReference type="Proteomes" id="UP001236620"/>
    </source>
</evidence>
<dbReference type="PANTHER" id="PTHR10954">
    <property type="entry name" value="RIBONUCLEASE H2 SUBUNIT A"/>
    <property type="match status" value="1"/>
</dbReference>
<feature type="binding site" evidence="14 15">
    <location>
        <position position="116"/>
    </location>
    <ligand>
        <name>a divalent metal cation</name>
        <dbReference type="ChEBI" id="CHEBI:60240"/>
    </ligand>
</feature>
<keyword evidence="12 14" id="KW-0378">Hydrolase</keyword>
<organism evidence="18 19">
    <name type="scientific">Mycoplasma yeatsii</name>
    <dbReference type="NCBI Taxonomy" id="51365"/>
    <lineage>
        <taxon>Bacteria</taxon>
        <taxon>Bacillati</taxon>
        <taxon>Mycoplasmatota</taxon>
        <taxon>Mollicutes</taxon>
        <taxon>Mycoplasmataceae</taxon>
        <taxon>Mycoplasma</taxon>
    </lineage>
</organism>
<comment type="function">
    <text evidence="3 14 16">Endonuclease that specifically degrades the RNA of RNA-DNA hybrids.</text>
</comment>
<evidence type="ECO:0000256" key="8">
    <source>
        <dbReference type="ARBA" id="ARBA00022490"/>
    </source>
</evidence>
<dbReference type="HAMAP" id="MF_00052_B">
    <property type="entry name" value="RNase_HII_B"/>
    <property type="match status" value="1"/>
</dbReference>
<dbReference type="InterPro" id="IPR036397">
    <property type="entry name" value="RNaseH_sf"/>
</dbReference>
<comment type="caution">
    <text evidence="18">The sequence shown here is derived from an EMBL/GenBank/DDBJ whole genome shotgun (WGS) entry which is preliminary data.</text>
</comment>
<keyword evidence="19" id="KW-1185">Reference proteome</keyword>
<dbReference type="Pfam" id="PF01351">
    <property type="entry name" value="RNase_HII"/>
    <property type="match status" value="1"/>
</dbReference>
<evidence type="ECO:0000256" key="7">
    <source>
        <dbReference type="ARBA" id="ARBA00019179"/>
    </source>
</evidence>